<name>A0ACB9PWG5_BAUVA</name>
<keyword evidence="2" id="KW-1185">Reference proteome</keyword>
<comment type="caution">
    <text evidence="1">The sequence shown here is derived from an EMBL/GenBank/DDBJ whole genome shotgun (WGS) entry which is preliminary data.</text>
</comment>
<proteinExistence type="predicted"/>
<gene>
    <name evidence="1" type="ORF">L6164_006423</name>
</gene>
<dbReference type="Proteomes" id="UP000828941">
    <property type="component" value="Chromosome 3"/>
</dbReference>
<evidence type="ECO:0000313" key="1">
    <source>
        <dbReference type="EMBL" id="KAI4352142.1"/>
    </source>
</evidence>
<dbReference type="EMBL" id="CM039428">
    <property type="protein sequence ID" value="KAI4352142.1"/>
    <property type="molecule type" value="Genomic_DNA"/>
</dbReference>
<organism evidence="1 2">
    <name type="scientific">Bauhinia variegata</name>
    <name type="common">Purple orchid tree</name>
    <name type="synonym">Phanera variegata</name>
    <dbReference type="NCBI Taxonomy" id="167791"/>
    <lineage>
        <taxon>Eukaryota</taxon>
        <taxon>Viridiplantae</taxon>
        <taxon>Streptophyta</taxon>
        <taxon>Embryophyta</taxon>
        <taxon>Tracheophyta</taxon>
        <taxon>Spermatophyta</taxon>
        <taxon>Magnoliopsida</taxon>
        <taxon>eudicotyledons</taxon>
        <taxon>Gunneridae</taxon>
        <taxon>Pentapetalae</taxon>
        <taxon>rosids</taxon>
        <taxon>fabids</taxon>
        <taxon>Fabales</taxon>
        <taxon>Fabaceae</taxon>
        <taxon>Cercidoideae</taxon>
        <taxon>Cercideae</taxon>
        <taxon>Bauhiniinae</taxon>
        <taxon>Bauhinia</taxon>
    </lineage>
</organism>
<accession>A0ACB9PWG5</accession>
<protein>
    <submittedName>
        <fullName evidence="1">Uncharacterized protein</fullName>
    </submittedName>
</protein>
<reference evidence="1 2" key="1">
    <citation type="journal article" date="2022" name="DNA Res.">
        <title>Chromosomal-level genome assembly of the orchid tree Bauhinia variegata (Leguminosae; Cercidoideae) supports the allotetraploid origin hypothesis of Bauhinia.</title>
        <authorList>
            <person name="Zhong Y."/>
            <person name="Chen Y."/>
            <person name="Zheng D."/>
            <person name="Pang J."/>
            <person name="Liu Y."/>
            <person name="Luo S."/>
            <person name="Meng S."/>
            <person name="Qian L."/>
            <person name="Wei D."/>
            <person name="Dai S."/>
            <person name="Zhou R."/>
        </authorList>
    </citation>
    <scope>NUCLEOTIDE SEQUENCE [LARGE SCALE GENOMIC DNA]</scope>
    <source>
        <strain evidence="1">BV-YZ2020</strain>
    </source>
</reference>
<evidence type="ECO:0000313" key="2">
    <source>
        <dbReference type="Proteomes" id="UP000828941"/>
    </source>
</evidence>
<sequence>MSLHGLGALQSSEVENTIFSWWEQIETKYAIRLWLPIGWTKTLRFIANMALEHFKVMKCLKVHPTYIALISVLNACAHAGQVEEGRTQFNSMISDYGIEPRVKHYGSLVDIVGACRAHNNVELAQVATQALIRLEPESSAPYVLLYNMYADLGR</sequence>